<evidence type="ECO:0000313" key="6">
    <source>
        <dbReference type="Proteomes" id="UP001359559"/>
    </source>
</evidence>
<dbReference type="SMART" id="SM00128">
    <property type="entry name" value="IPPc"/>
    <property type="match status" value="1"/>
</dbReference>
<protein>
    <recommendedName>
        <fullName evidence="4">Inositol polyphosphate-related phosphatase domain-containing protein</fullName>
    </recommendedName>
</protein>
<dbReference type="EMBL" id="JAYKXN010000005">
    <property type="protein sequence ID" value="KAK7284224.1"/>
    <property type="molecule type" value="Genomic_DNA"/>
</dbReference>
<dbReference type="Pfam" id="PF22669">
    <property type="entry name" value="Exo_endo_phos2"/>
    <property type="match status" value="2"/>
</dbReference>
<reference evidence="5 6" key="1">
    <citation type="submission" date="2024-01" db="EMBL/GenBank/DDBJ databases">
        <title>The genomes of 5 underutilized Papilionoideae crops provide insights into root nodulation and disease resistance.</title>
        <authorList>
            <person name="Yuan L."/>
        </authorList>
    </citation>
    <scope>NUCLEOTIDE SEQUENCE [LARGE SCALE GENOMIC DNA]</scope>
    <source>
        <strain evidence="5">LY-2023</strain>
        <tissue evidence="5">Leaf</tissue>
    </source>
</reference>
<keyword evidence="2" id="KW-0378">Hydrolase</keyword>
<dbReference type="GO" id="GO:0046856">
    <property type="term" value="P:phosphatidylinositol dephosphorylation"/>
    <property type="evidence" value="ECO:0007669"/>
    <property type="project" value="InterPro"/>
</dbReference>
<keyword evidence="6" id="KW-1185">Reference proteome</keyword>
<feature type="region of interest" description="Disordered" evidence="3">
    <location>
        <begin position="167"/>
        <end position="209"/>
    </location>
</feature>
<dbReference type="GO" id="GO:0004439">
    <property type="term" value="F:phosphatidylinositol-4,5-bisphosphate 5-phosphatase activity"/>
    <property type="evidence" value="ECO:0007669"/>
    <property type="project" value="TreeGrafter"/>
</dbReference>
<accession>A0AAN9P3Y7</accession>
<dbReference type="Gene3D" id="3.60.10.10">
    <property type="entry name" value="Endonuclease/exonuclease/phosphatase"/>
    <property type="match status" value="1"/>
</dbReference>
<dbReference type="InterPro" id="IPR000300">
    <property type="entry name" value="IPPc"/>
</dbReference>
<evidence type="ECO:0000256" key="3">
    <source>
        <dbReference type="SAM" id="MobiDB-lite"/>
    </source>
</evidence>
<evidence type="ECO:0000259" key="4">
    <source>
        <dbReference type="SMART" id="SM00128"/>
    </source>
</evidence>
<gene>
    <name evidence="5" type="ORF">RJT34_18966</name>
</gene>
<comment type="caution">
    <text evidence="5">The sequence shown here is derived from an EMBL/GenBank/DDBJ whole genome shotgun (WGS) entry which is preliminary data.</text>
</comment>
<dbReference type="PANTHER" id="PTHR45666:SF15">
    <property type="entry name" value="TYPE I INOSITOL POLYPHOSPHATE 5-PHOSPHATASE 8"/>
    <property type="match status" value="1"/>
</dbReference>
<feature type="domain" description="Inositol polyphosphate-related phosphatase" evidence="4">
    <location>
        <begin position="90"/>
        <end position="450"/>
    </location>
</feature>
<organism evidence="5 6">
    <name type="scientific">Clitoria ternatea</name>
    <name type="common">Butterfly pea</name>
    <dbReference type="NCBI Taxonomy" id="43366"/>
    <lineage>
        <taxon>Eukaryota</taxon>
        <taxon>Viridiplantae</taxon>
        <taxon>Streptophyta</taxon>
        <taxon>Embryophyta</taxon>
        <taxon>Tracheophyta</taxon>
        <taxon>Spermatophyta</taxon>
        <taxon>Magnoliopsida</taxon>
        <taxon>eudicotyledons</taxon>
        <taxon>Gunneridae</taxon>
        <taxon>Pentapetalae</taxon>
        <taxon>rosids</taxon>
        <taxon>fabids</taxon>
        <taxon>Fabales</taxon>
        <taxon>Fabaceae</taxon>
        <taxon>Papilionoideae</taxon>
        <taxon>50 kb inversion clade</taxon>
        <taxon>NPAAA clade</taxon>
        <taxon>indigoferoid/millettioid clade</taxon>
        <taxon>Phaseoleae</taxon>
        <taxon>Clitoria</taxon>
    </lineage>
</organism>
<dbReference type="PANTHER" id="PTHR45666">
    <property type="entry name" value="TYPE IV INOSITOL POLYPHOSPHATE 5-PHOSPHATASE 9"/>
    <property type="match status" value="1"/>
</dbReference>
<comment type="similarity">
    <text evidence="1">Belongs to the inositol polyphosphate 5-phosphatase family.</text>
</comment>
<dbReference type="Proteomes" id="UP001359559">
    <property type="component" value="Unassembled WGS sequence"/>
</dbReference>
<name>A0AAN9P3Y7_CLITE</name>
<proteinExistence type="inferred from homology"/>
<dbReference type="AlphaFoldDB" id="A0AAN9P3Y7"/>
<feature type="compositionally biased region" description="Basic and acidic residues" evidence="3">
    <location>
        <begin position="179"/>
        <end position="193"/>
    </location>
</feature>
<dbReference type="InterPro" id="IPR036691">
    <property type="entry name" value="Endo/exonu/phosph_ase_sf"/>
</dbReference>
<sequence>MRTVTKKISKSSWPKLAVTKWLNNTKSNSEKFNSDYYATRTSTERRNSCSEQDRYVVVPDGFSEGWLMDARNGMKRCVSEKRPTCVNEALDLRMFVGTWNVGGKPPNQELNLRNWLTSPSPADIYVIGFQEIVPLNAGNVLGPEDSGPASKWLTLIHQALNTNECDHEMPQDYNYDTTTNDRQRSLKSRHSDASSDDDEMDNGECSPTSPRRYSLVVSKQMVGIFLSLWVRVDLVNHITNLKVSTVGRGIMGYLGNKGSISISMSLYRTTFCFVCTHLASGEKLGDELRRNLDVSEILRRTKFCHSFKSLGQPLPPQTILEHDNIIWLGDLNYRIVADYDDAHELLKKNNWQALLEKDQLKIEQKAGRVFKGWNEGNIYFAPTYKYLTNSDHYVSEAPNSREQRRTPAWCDRILWKGEGLTQMWYVRGESKFSDHRPVSSLFSVQVDMTSNNVVPSDATMPRCCSLIPLTNAALSTTGSAAKVQAEEQLLLLTRAQSCIDTVPRF</sequence>
<evidence type="ECO:0000256" key="1">
    <source>
        <dbReference type="ARBA" id="ARBA00010768"/>
    </source>
</evidence>
<dbReference type="GO" id="GO:0034485">
    <property type="term" value="F:phosphatidylinositol-3,4,5-trisphosphate 5-phosphatase activity"/>
    <property type="evidence" value="ECO:0007669"/>
    <property type="project" value="TreeGrafter"/>
</dbReference>
<dbReference type="SUPFAM" id="SSF56219">
    <property type="entry name" value="DNase I-like"/>
    <property type="match status" value="1"/>
</dbReference>
<dbReference type="GO" id="GO:0004445">
    <property type="term" value="F:inositol-polyphosphate 5-phosphatase activity"/>
    <property type="evidence" value="ECO:0007669"/>
    <property type="project" value="InterPro"/>
</dbReference>
<evidence type="ECO:0000313" key="5">
    <source>
        <dbReference type="EMBL" id="KAK7284224.1"/>
    </source>
</evidence>
<dbReference type="InterPro" id="IPR045849">
    <property type="entry name" value="IP5P_plant"/>
</dbReference>
<evidence type="ECO:0000256" key="2">
    <source>
        <dbReference type="ARBA" id="ARBA00022801"/>
    </source>
</evidence>